<evidence type="ECO:0000313" key="1">
    <source>
        <dbReference type="EMBL" id="MCD2514884.1"/>
    </source>
</evidence>
<dbReference type="RefSeq" id="WP_231056228.1">
    <property type="nucleotide sequence ID" value="NZ_JAJNOC010000001.1"/>
</dbReference>
<proteinExistence type="predicted"/>
<protein>
    <submittedName>
        <fullName evidence="1">Uncharacterized protein</fullName>
    </submittedName>
</protein>
<evidence type="ECO:0000313" key="2">
    <source>
        <dbReference type="Proteomes" id="UP001179361"/>
    </source>
</evidence>
<dbReference type="Proteomes" id="UP001179361">
    <property type="component" value="Unassembled WGS sequence"/>
</dbReference>
<accession>A0ABS8PZX3</accession>
<reference evidence="1" key="1">
    <citation type="submission" date="2021-11" db="EMBL/GenBank/DDBJ databases">
        <title>The complete genome of Massilia sp sp. G4R7.</title>
        <authorList>
            <person name="Liu L."/>
            <person name="Yue J."/>
            <person name="Yuan J."/>
            <person name="Yang F."/>
            <person name="Li L."/>
        </authorList>
    </citation>
    <scope>NUCLEOTIDE SEQUENCE</scope>
    <source>
        <strain evidence="1">G4R7</strain>
    </source>
</reference>
<comment type="caution">
    <text evidence="1">The sequence shown here is derived from an EMBL/GenBank/DDBJ whole genome shotgun (WGS) entry which is preliminary data.</text>
</comment>
<dbReference type="EMBL" id="JAJNOC010000001">
    <property type="protein sequence ID" value="MCD2514884.1"/>
    <property type="molecule type" value="Genomic_DNA"/>
</dbReference>
<sequence length="105" mass="11183">MFLIVKGVLPKPAKVILTNVSAETMHAVTVQVSGRSYQIGDLMPGVVTSVEVEPEGDSHVELRFGANRRLRIDTYIAAGSGDTVIATVTPEAVVTVDTRSPATIY</sequence>
<gene>
    <name evidence="1" type="ORF">LQ564_00985</name>
</gene>
<name>A0ABS8PZX3_9BURK</name>
<organism evidence="1 2">
    <name type="scientific">Massilia phyllostachyos</name>
    <dbReference type="NCBI Taxonomy" id="2898585"/>
    <lineage>
        <taxon>Bacteria</taxon>
        <taxon>Pseudomonadati</taxon>
        <taxon>Pseudomonadota</taxon>
        <taxon>Betaproteobacteria</taxon>
        <taxon>Burkholderiales</taxon>
        <taxon>Oxalobacteraceae</taxon>
        <taxon>Telluria group</taxon>
        <taxon>Massilia</taxon>
    </lineage>
</organism>
<keyword evidence="2" id="KW-1185">Reference proteome</keyword>